<gene>
    <name evidence="1" type="ORF">HPB50_005040</name>
</gene>
<evidence type="ECO:0000313" key="2">
    <source>
        <dbReference type="Proteomes" id="UP000821845"/>
    </source>
</evidence>
<proteinExistence type="predicted"/>
<dbReference type="Proteomes" id="UP000821845">
    <property type="component" value="Chromosome 9"/>
</dbReference>
<accession>A0ACB7RKG4</accession>
<reference evidence="1" key="1">
    <citation type="submission" date="2020-05" db="EMBL/GenBank/DDBJ databases">
        <title>Large-scale comparative analyses of tick genomes elucidate their genetic diversity and vector capacities.</title>
        <authorList>
            <person name="Jia N."/>
            <person name="Wang J."/>
            <person name="Shi W."/>
            <person name="Du L."/>
            <person name="Sun Y."/>
            <person name="Zhan W."/>
            <person name="Jiang J."/>
            <person name="Wang Q."/>
            <person name="Zhang B."/>
            <person name="Ji P."/>
            <person name="Sakyi L.B."/>
            <person name="Cui X."/>
            <person name="Yuan T."/>
            <person name="Jiang B."/>
            <person name="Yang W."/>
            <person name="Lam T.T.-Y."/>
            <person name="Chang Q."/>
            <person name="Ding S."/>
            <person name="Wang X."/>
            <person name="Zhu J."/>
            <person name="Ruan X."/>
            <person name="Zhao L."/>
            <person name="Wei J."/>
            <person name="Que T."/>
            <person name="Du C."/>
            <person name="Cheng J."/>
            <person name="Dai P."/>
            <person name="Han X."/>
            <person name="Huang E."/>
            <person name="Gao Y."/>
            <person name="Liu J."/>
            <person name="Shao H."/>
            <person name="Ye R."/>
            <person name="Li L."/>
            <person name="Wei W."/>
            <person name="Wang X."/>
            <person name="Wang C."/>
            <person name="Yang T."/>
            <person name="Huo Q."/>
            <person name="Li W."/>
            <person name="Guo W."/>
            <person name="Chen H."/>
            <person name="Zhou L."/>
            <person name="Ni X."/>
            <person name="Tian J."/>
            <person name="Zhou Y."/>
            <person name="Sheng Y."/>
            <person name="Liu T."/>
            <person name="Pan Y."/>
            <person name="Xia L."/>
            <person name="Li J."/>
            <person name="Zhao F."/>
            <person name="Cao W."/>
        </authorList>
    </citation>
    <scope>NUCLEOTIDE SEQUENCE</scope>
    <source>
        <strain evidence="1">Hyas-2018</strain>
    </source>
</reference>
<name>A0ACB7RKG4_HYAAI</name>
<protein>
    <submittedName>
        <fullName evidence="1">Uncharacterized protein</fullName>
    </submittedName>
</protein>
<evidence type="ECO:0000313" key="1">
    <source>
        <dbReference type="EMBL" id="KAH6921813.1"/>
    </source>
</evidence>
<sequence length="194" mass="21652">MAVMFAQFLAHDISLAAQAPPAEEVTDLGPGGNPTCLQGPECMPVEVPQNDDFYAQFNVTRLGMKRDAYLQQLWQWPIYQMNQETSYADLSQVYGYSSQITTALRSFQGGLMLSQDLGGDEYMPDSFSPYADHCSLPEENAFCLRAGDSRANQQPGILSMQTLWVREHNRIARRLACINRIGTMNNSSSLPSEK</sequence>
<dbReference type="EMBL" id="CM023489">
    <property type="protein sequence ID" value="KAH6921813.1"/>
    <property type="molecule type" value="Genomic_DNA"/>
</dbReference>
<organism evidence="1 2">
    <name type="scientific">Hyalomma asiaticum</name>
    <name type="common">Tick</name>
    <dbReference type="NCBI Taxonomy" id="266040"/>
    <lineage>
        <taxon>Eukaryota</taxon>
        <taxon>Metazoa</taxon>
        <taxon>Ecdysozoa</taxon>
        <taxon>Arthropoda</taxon>
        <taxon>Chelicerata</taxon>
        <taxon>Arachnida</taxon>
        <taxon>Acari</taxon>
        <taxon>Parasitiformes</taxon>
        <taxon>Ixodida</taxon>
        <taxon>Ixodoidea</taxon>
        <taxon>Ixodidae</taxon>
        <taxon>Hyalomminae</taxon>
        <taxon>Hyalomma</taxon>
    </lineage>
</organism>
<keyword evidence="2" id="KW-1185">Reference proteome</keyword>
<comment type="caution">
    <text evidence="1">The sequence shown here is derived from an EMBL/GenBank/DDBJ whole genome shotgun (WGS) entry which is preliminary data.</text>
</comment>